<dbReference type="Gene3D" id="1.10.2080.10">
    <property type="entry name" value="Insect odorant-binding protein A10/Ejaculatory bulb-specific protein 3"/>
    <property type="match status" value="2"/>
</dbReference>
<dbReference type="Proteomes" id="UP000324832">
    <property type="component" value="Unassembled WGS sequence"/>
</dbReference>
<dbReference type="InterPro" id="IPR005055">
    <property type="entry name" value="A10/PebIII"/>
</dbReference>
<name>A0A5E4QKJ7_9NEOP</name>
<sequence>MKVFVILSGIVALAAASKPDYYVTGNDHLDVDNVMHNRQTMIGYLNCFIDIGPCDQLAQSYKMFITFSALVAFVAAAHPNYFVTGNDHLDVDQIMGEPNIMTGYLNCFLDEGPCDALAQSYKKNLPDAFRSACSRCSDDQKHLVYRFLDDLPKDYPAQYIKFLKKYDPQKKYIDALRKAVWNH</sequence>
<evidence type="ECO:0000313" key="2">
    <source>
        <dbReference type="EMBL" id="VVC97639.1"/>
    </source>
</evidence>
<dbReference type="SUPFAM" id="SSF100910">
    <property type="entry name" value="Chemosensory protein Csp2"/>
    <property type="match status" value="2"/>
</dbReference>
<evidence type="ECO:0000256" key="1">
    <source>
        <dbReference type="SAM" id="SignalP"/>
    </source>
</evidence>
<dbReference type="Pfam" id="PF03392">
    <property type="entry name" value="OS-D"/>
    <property type="match status" value="2"/>
</dbReference>
<evidence type="ECO:0000313" key="3">
    <source>
        <dbReference type="Proteomes" id="UP000324832"/>
    </source>
</evidence>
<gene>
    <name evidence="2" type="ORF">LSINAPIS_LOCUS8871</name>
</gene>
<dbReference type="AlphaFoldDB" id="A0A5E4QKJ7"/>
<keyword evidence="1" id="KW-0732">Signal</keyword>
<accession>A0A5E4QKJ7</accession>
<keyword evidence="3" id="KW-1185">Reference proteome</keyword>
<dbReference type="InterPro" id="IPR036682">
    <property type="entry name" value="OS_D_A10/PebIII_sf"/>
</dbReference>
<dbReference type="PANTHER" id="PTHR11257">
    <property type="entry name" value="CHEMOSENSORY PROTEIN-RELATED"/>
    <property type="match status" value="1"/>
</dbReference>
<feature type="chain" id="PRO_5022840951" evidence="1">
    <location>
        <begin position="17"/>
        <end position="183"/>
    </location>
</feature>
<protein>
    <submittedName>
        <fullName evidence="2">Uncharacterized protein</fullName>
    </submittedName>
</protein>
<dbReference type="PANTHER" id="PTHR11257:SF13">
    <property type="entry name" value="GEO07322P1"/>
    <property type="match status" value="1"/>
</dbReference>
<organism evidence="2 3">
    <name type="scientific">Leptidea sinapis</name>
    <dbReference type="NCBI Taxonomy" id="189913"/>
    <lineage>
        <taxon>Eukaryota</taxon>
        <taxon>Metazoa</taxon>
        <taxon>Ecdysozoa</taxon>
        <taxon>Arthropoda</taxon>
        <taxon>Hexapoda</taxon>
        <taxon>Insecta</taxon>
        <taxon>Pterygota</taxon>
        <taxon>Neoptera</taxon>
        <taxon>Endopterygota</taxon>
        <taxon>Lepidoptera</taxon>
        <taxon>Glossata</taxon>
        <taxon>Ditrysia</taxon>
        <taxon>Papilionoidea</taxon>
        <taxon>Pieridae</taxon>
        <taxon>Dismorphiinae</taxon>
        <taxon>Leptidea</taxon>
    </lineage>
</organism>
<proteinExistence type="predicted"/>
<reference evidence="2 3" key="1">
    <citation type="submission" date="2017-07" db="EMBL/GenBank/DDBJ databases">
        <authorList>
            <person name="Talla V."/>
            <person name="Backstrom N."/>
        </authorList>
    </citation>
    <scope>NUCLEOTIDE SEQUENCE [LARGE SCALE GENOMIC DNA]</scope>
</reference>
<dbReference type="EMBL" id="FZQP02003256">
    <property type="protein sequence ID" value="VVC97639.1"/>
    <property type="molecule type" value="Genomic_DNA"/>
</dbReference>
<feature type="signal peptide" evidence="1">
    <location>
        <begin position="1"/>
        <end position="16"/>
    </location>
</feature>